<dbReference type="PANTHER" id="PTHR11748">
    <property type="entry name" value="D-LACTATE DEHYDROGENASE"/>
    <property type="match status" value="1"/>
</dbReference>
<dbReference type="Gene3D" id="3.30.43.10">
    <property type="entry name" value="Uridine Diphospho-n-acetylenolpyruvylglucosamine Reductase, domain 2"/>
    <property type="match status" value="1"/>
</dbReference>
<feature type="domain" description="FAD-binding PCMH-type" evidence="4">
    <location>
        <begin position="33"/>
        <end position="220"/>
    </location>
</feature>
<dbReference type="Gene3D" id="3.40.462.10">
    <property type="entry name" value="FAD-linked oxidases, C-terminal domain"/>
    <property type="match status" value="1"/>
</dbReference>
<keyword evidence="2" id="KW-0274">FAD</keyword>
<dbReference type="EMBL" id="JAJUBB010000004">
    <property type="protein sequence ID" value="MDD1781183.1"/>
    <property type="molecule type" value="Genomic_DNA"/>
</dbReference>
<sequence>MSSVAVISTLFSAEKWSDNDALLDEYALALNGSRCRPAAIVWPENEDDLLELVNAANHHQFTIHILAQGKNWGYGTAQATASDQVIVNLKLMNSVLEINEDDAYVRIQPGVTQSQLHDAIMSNGASLQLDITAAGKHTSVVGNVLERGFGHTNYSDRFGSVLSMRVLLPTGKIIETGMGAYQQSVAKHVYPYGIGPVLQGLFSQSNLGIVLEMTLALQPAPDFDLNIVILCKSYADAPKVVCEMARLKRLGIVTSGVHTASMARAMGENAKNVAGAWVVTTTLSGPKSMAKARYREMKKSLNKTVPGLRFVALTRQRWNIIQWVNKYLKSPHIESLKIVWDLKQGTPTDDAIKTLLDHPTAHSQMKTKDFPAYFRWICAVTSSKTQDIERMLEICRPLFAEHGYEERYTMTNVTERAVVLIANIRYEKTPESVVRAKAFYKALDTALLEQGFCPYRSGSGLFGDIYPYIEPNHLALLDQLKKAMDPNQILSPGKYWCGQLPSQPQPQPQPQTEKVDREMLAKADG</sequence>
<evidence type="ECO:0000256" key="1">
    <source>
        <dbReference type="ARBA" id="ARBA00022630"/>
    </source>
</evidence>
<dbReference type="InterPro" id="IPR016167">
    <property type="entry name" value="FAD-bd_PCMH_sub1"/>
</dbReference>
<feature type="compositionally biased region" description="Basic and acidic residues" evidence="3">
    <location>
        <begin position="513"/>
        <end position="525"/>
    </location>
</feature>
<protein>
    <submittedName>
        <fullName evidence="5">FAD-binding oxidoreductase</fullName>
    </submittedName>
</protein>
<evidence type="ECO:0000256" key="2">
    <source>
        <dbReference type="ARBA" id="ARBA00022827"/>
    </source>
</evidence>
<evidence type="ECO:0000259" key="4">
    <source>
        <dbReference type="PROSITE" id="PS51387"/>
    </source>
</evidence>
<feature type="region of interest" description="Disordered" evidence="3">
    <location>
        <begin position="500"/>
        <end position="525"/>
    </location>
</feature>
<evidence type="ECO:0000313" key="6">
    <source>
        <dbReference type="Proteomes" id="UP001149821"/>
    </source>
</evidence>
<evidence type="ECO:0000313" key="5">
    <source>
        <dbReference type="EMBL" id="MDD1781183.1"/>
    </source>
</evidence>
<proteinExistence type="predicted"/>
<keyword evidence="1" id="KW-0285">Flavoprotein</keyword>
<dbReference type="InterPro" id="IPR016171">
    <property type="entry name" value="Vanillyl_alc_oxidase_C-sub2"/>
</dbReference>
<dbReference type="Gene3D" id="3.30.465.10">
    <property type="match status" value="1"/>
</dbReference>
<evidence type="ECO:0000256" key="3">
    <source>
        <dbReference type="SAM" id="MobiDB-lite"/>
    </source>
</evidence>
<dbReference type="InterPro" id="IPR016169">
    <property type="entry name" value="FAD-bd_PCMH_sub2"/>
</dbReference>
<dbReference type="InterPro" id="IPR036318">
    <property type="entry name" value="FAD-bd_PCMH-like_sf"/>
</dbReference>
<dbReference type="SUPFAM" id="SSF56176">
    <property type="entry name" value="FAD-binding/transporter-associated domain-like"/>
    <property type="match status" value="1"/>
</dbReference>
<dbReference type="Gene3D" id="1.10.45.10">
    <property type="entry name" value="Vanillyl-alcohol Oxidase, Chain A, domain 4"/>
    <property type="match status" value="1"/>
</dbReference>
<organism evidence="5 6">
    <name type="scientific">Enterovibrio qingdaonensis</name>
    <dbReference type="NCBI Taxonomy" id="2899818"/>
    <lineage>
        <taxon>Bacteria</taxon>
        <taxon>Pseudomonadati</taxon>
        <taxon>Pseudomonadota</taxon>
        <taxon>Gammaproteobacteria</taxon>
        <taxon>Vibrionales</taxon>
        <taxon>Vibrionaceae</taxon>
        <taxon>Enterovibrio</taxon>
    </lineage>
</organism>
<name>A0ABT5QJM4_9GAMM</name>
<accession>A0ABT5QJM4</accession>
<dbReference type="PANTHER" id="PTHR11748:SF103">
    <property type="entry name" value="GLYCOLATE OXIDASE SUBUNIT GLCE"/>
    <property type="match status" value="1"/>
</dbReference>
<gene>
    <name evidence="5" type="ORF">LRP49_08185</name>
</gene>
<dbReference type="InterPro" id="IPR016164">
    <property type="entry name" value="FAD-linked_Oxase-like_C"/>
</dbReference>
<keyword evidence="6" id="KW-1185">Reference proteome</keyword>
<dbReference type="PROSITE" id="PS51387">
    <property type="entry name" value="FAD_PCMH"/>
    <property type="match status" value="1"/>
</dbReference>
<dbReference type="InterPro" id="IPR006094">
    <property type="entry name" value="Oxid_FAD_bind_N"/>
</dbReference>
<comment type="caution">
    <text evidence="5">The sequence shown here is derived from an EMBL/GenBank/DDBJ whole genome shotgun (WGS) entry which is preliminary data.</text>
</comment>
<dbReference type="InterPro" id="IPR016170">
    <property type="entry name" value="Cytok_DH_C_sf"/>
</dbReference>
<dbReference type="RefSeq" id="WP_274141536.1">
    <property type="nucleotide sequence ID" value="NZ_JAJUBB010000004.1"/>
</dbReference>
<reference evidence="5" key="1">
    <citation type="submission" date="2021-12" db="EMBL/GenBank/DDBJ databases">
        <title>Enterovibrio ZSDZ35 sp. nov. and Enterovibrio ZSDZ42 sp. nov., isolated from coastal seawater in Qingdao.</title>
        <authorList>
            <person name="Zhang P."/>
        </authorList>
    </citation>
    <scope>NUCLEOTIDE SEQUENCE</scope>
    <source>
        <strain evidence="5">ZSDZ35</strain>
    </source>
</reference>
<dbReference type="Pfam" id="PF01565">
    <property type="entry name" value="FAD_binding_4"/>
    <property type="match status" value="1"/>
</dbReference>
<dbReference type="InterPro" id="IPR016166">
    <property type="entry name" value="FAD-bd_PCMH"/>
</dbReference>
<dbReference type="Proteomes" id="UP001149821">
    <property type="component" value="Unassembled WGS sequence"/>
</dbReference>
<dbReference type="SUPFAM" id="SSF55103">
    <property type="entry name" value="FAD-linked oxidases, C-terminal domain"/>
    <property type="match status" value="1"/>
</dbReference>